<dbReference type="PROSITE" id="PS50011">
    <property type="entry name" value="PROTEIN_KINASE_DOM"/>
    <property type="match status" value="1"/>
</dbReference>
<keyword evidence="4" id="KW-0418">Kinase</keyword>
<keyword evidence="7" id="KW-0175">Coiled coil</keyword>
<dbReference type="SMART" id="SM00220">
    <property type="entry name" value="S_TKc"/>
    <property type="match status" value="1"/>
</dbReference>
<dbReference type="PANTHER" id="PTHR22974">
    <property type="entry name" value="MIXED LINEAGE PROTEIN KINASE"/>
    <property type="match status" value="1"/>
</dbReference>
<dbReference type="FunFam" id="1.10.510.10:FF:000698">
    <property type="entry name" value="Serine/threonine-protein kinase tousled-like 1"/>
    <property type="match status" value="1"/>
</dbReference>
<proteinExistence type="predicted"/>
<feature type="region of interest" description="Disordered" evidence="8">
    <location>
        <begin position="143"/>
        <end position="401"/>
    </location>
</feature>
<feature type="compositionally biased region" description="Polar residues" evidence="8">
    <location>
        <begin position="171"/>
        <end position="183"/>
    </location>
</feature>
<feature type="compositionally biased region" description="Polar residues" evidence="8">
    <location>
        <begin position="311"/>
        <end position="343"/>
    </location>
</feature>
<evidence type="ECO:0000259" key="9">
    <source>
        <dbReference type="PROSITE" id="PS50011"/>
    </source>
</evidence>
<dbReference type="InterPro" id="IPR017441">
    <property type="entry name" value="Protein_kinase_ATP_BS"/>
</dbReference>
<evidence type="ECO:0000256" key="6">
    <source>
        <dbReference type="PROSITE-ProRule" id="PRU10141"/>
    </source>
</evidence>
<dbReference type="PANTHER" id="PTHR22974:SF23">
    <property type="entry name" value="TOUSLED-LIKE KINASE, ISOFORM G"/>
    <property type="match status" value="1"/>
</dbReference>
<dbReference type="GO" id="GO:0007059">
    <property type="term" value="P:chromosome segregation"/>
    <property type="evidence" value="ECO:0007669"/>
    <property type="project" value="TreeGrafter"/>
</dbReference>
<organism evidence="10">
    <name type="scientific">Dunaliella tertiolecta</name>
    <name type="common">Green alga</name>
    <dbReference type="NCBI Taxonomy" id="3047"/>
    <lineage>
        <taxon>Eukaryota</taxon>
        <taxon>Viridiplantae</taxon>
        <taxon>Chlorophyta</taxon>
        <taxon>core chlorophytes</taxon>
        <taxon>Chlorophyceae</taxon>
        <taxon>CS clade</taxon>
        <taxon>Chlamydomonadales</taxon>
        <taxon>Dunaliellaceae</taxon>
        <taxon>Dunaliella</taxon>
    </lineage>
</organism>
<evidence type="ECO:0000256" key="2">
    <source>
        <dbReference type="ARBA" id="ARBA00022679"/>
    </source>
</evidence>
<dbReference type="PROSITE" id="PS00107">
    <property type="entry name" value="PROTEIN_KINASE_ATP"/>
    <property type="match status" value="1"/>
</dbReference>
<accession>A0A7S3VIR6</accession>
<protein>
    <recommendedName>
        <fullName evidence="9">Protein kinase domain-containing protein</fullName>
    </recommendedName>
</protein>
<keyword evidence="2" id="KW-0808">Transferase</keyword>
<keyword evidence="5 6" id="KW-0067">ATP-binding</keyword>
<gene>
    <name evidence="10" type="ORF">DTER00134_LOCUS2546</name>
</gene>
<dbReference type="Pfam" id="PF00069">
    <property type="entry name" value="Pkinase"/>
    <property type="match status" value="1"/>
</dbReference>
<dbReference type="Gene3D" id="1.10.510.10">
    <property type="entry name" value="Transferase(Phosphotransferase) domain 1"/>
    <property type="match status" value="1"/>
</dbReference>
<feature type="binding site" evidence="6">
    <location>
        <position position="717"/>
    </location>
    <ligand>
        <name>ATP</name>
        <dbReference type="ChEBI" id="CHEBI:30616"/>
    </ligand>
</feature>
<keyword evidence="3 6" id="KW-0547">Nucleotide-binding</keyword>
<feature type="coiled-coil region" evidence="7">
    <location>
        <begin position="439"/>
        <end position="491"/>
    </location>
</feature>
<feature type="compositionally biased region" description="Polar residues" evidence="8">
    <location>
        <begin position="101"/>
        <end position="120"/>
    </location>
</feature>
<dbReference type="GO" id="GO:0004674">
    <property type="term" value="F:protein serine/threonine kinase activity"/>
    <property type="evidence" value="ECO:0007669"/>
    <property type="project" value="UniProtKB-KW"/>
</dbReference>
<dbReference type="InterPro" id="IPR000719">
    <property type="entry name" value="Prot_kinase_dom"/>
</dbReference>
<evidence type="ECO:0000256" key="8">
    <source>
        <dbReference type="SAM" id="MobiDB-lite"/>
    </source>
</evidence>
<feature type="region of interest" description="Disordered" evidence="8">
    <location>
        <begin position="579"/>
        <end position="618"/>
    </location>
</feature>
<feature type="compositionally biased region" description="Low complexity" evidence="8">
    <location>
        <begin position="65"/>
        <end position="89"/>
    </location>
</feature>
<dbReference type="GO" id="GO:0035556">
    <property type="term" value="P:intracellular signal transduction"/>
    <property type="evidence" value="ECO:0007669"/>
    <property type="project" value="TreeGrafter"/>
</dbReference>
<evidence type="ECO:0000313" key="10">
    <source>
        <dbReference type="EMBL" id="CAE0487500.1"/>
    </source>
</evidence>
<name>A0A7S3VIR6_DUNTE</name>
<evidence type="ECO:0000256" key="3">
    <source>
        <dbReference type="ARBA" id="ARBA00022741"/>
    </source>
</evidence>
<dbReference type="InterPro" id="IPR008271">
    <property type="entry name" value="Ser/Thr_kinase_AS"/>
</dbReference>
<feature type="region of interest" description="Disordered" evidence="8">
    <location>
        <begin position="45"/>
        <end position="124"/>
    </location>
</feature>
<dbReference type="InterPro" id="IPR011009">
    <property type="entry name" value="Kinase-like_dom_sf"/>
</dbReference>
<feature type="compositionally biased region" description="Polar residues" evidence="8">
    <location>
        <begin position="154"/>
        <end position="164"/>
    </location>
</feature>
<feature type="domain" description="Protein kinase" evidence="9">
    <location>
        <begin position="688"/>
        <end position="962"/>
    </location>
</feature>
<dbReference type="AlphaFoldDB" id="A0A7S3VIR6"/>
<evidence type="ECO:0000256" key="7">
    <source>
        <dbReference type="SAM" id="Coils"/>
    </source>
</evidence>
<dbReference type="CDD" id="cd13990">
    <property type="entry name" value="STKc_TLK"/>
    <property type="match status" value="1"/>
</dbReference>
<dbReference type="PROSITE" id="PS00108">
    <property type="entry name" value="PROTEIN_KINASE_ST"/>
    <property type="match status" value="1"/>
</dbReference>
<sequence length="973" mass="103263">MAMSSAAPSHLQQAPVVAPNQLRMLQLERRIRGQDSLHLEDAVAGGGTAAAAAADGSPLEIAALQHQSPPSAHQQQSGPVQQQQQQQQQRGSARRKRSTPEQRQPSTSTGHSLQPGSSALRQPLHNNAEKGRDEQGLLQGRSCSGVQGQLDAPQASTLDNNNSRGAKRARNSSPIQQLPQGFSQGVIVLDDISEHAPLAGSSQGQPPHPLHQHHQQPPQHQQQQQQQSGMPTPTRCLFGAQPPPPEKQPTKPSSRSAQKQGGGGGQGSRSSGANQQGPRGQQTKLNSYYPVLDSSSRDSDLSGGPVHHNQHPASHATTAQPQQPSTVNHVSASTAPPTNNSANPILHPHLATTAGSHQAGGRSATPSGAAAAAAGTGAAASGGAGHAHSSHHGPSHLGRAPSFPCGQGLVGNGGGATEAMLEGGCGADRAMAESHAQVVASLQAQLESKDRQIAAMQEQHTQAEASLSSRLAASAAEVASLTSRLAEAAAEVEAKARGHAEREAKLRSELVRCLQSGQRAERELTRLQLAAQGLRLGSVAIERSGINFQEVWRDGEAFVALQFKQQSLAAQREGVEAARKALRKKLPPPPARAFGGPGPSSSSASSSTAVASSGNAAEDGAMEGGEFVALDDVYKSRLAVLKREEDILKEEMDRLGAEKRRHVRALKRMWDESGSKFGNANVVLGGRFVLLGMLGKGGFSEVFKAYDLLSLRVVAAKVHQLSPAWNEAKKASYVKHAIREVNIQKQMRHAHVVGLVDVLEISNESFATVLEYCEGGDLDSLLRDHGALPEKEARSLLQQMFAGLVYLNQPGRRVIHYDLKPANILFDTLGTAKITDFGLSKVVADGETMGMELTSQGAGTYWYLPPECFETGGGSAPRISNKVDVWSMGVIFYQMLYGRRPFGEGMTQEALARQGVLLNATQVEFPNKPALSAEGKDFIRRCLAPRQDMRWDVLTAAQDPYLTGPAPSGSSKR</sequence>
<feature type="compositionally biased region" description="Low complexity" evidence="8">
    <location>
        <begin position="359"/>
        <end position="379"/>
    </location>
</feature>
<reference evidence="10" key="1">
    <citation type="submission" date="2021-01" db="EMBL/GenBank/DDBJ databases">
        <authorList>
            <person name="Corre E."/>
            <person name="Pelletier E."/>
            <person name="Niang G."/>
            <person name="Scheremetjew M."/>
            <person name="Finn R."/>
            <person name="Kale V."/>
            <person name="Holt S."/>
            <person name="Cochrane G."/>
            <person name="Meng A."/>
            <person name="Brown T."/>
            <person name="Cohen L."/>
        </authorList>
    </citation>
    <scope>NUCLEOTIDE SEQUENCE</scope>
    <source>
        <strain evidence="10">CCMP1320</strain>
    </source>
</reference>
<dbReference type="SUPFAM" id="SSF56112">
    <property type="entry name" value="Protein kinase-like (PK-like)"/>
    <property type="match status" value="1"/>
</dbReference>
<evidence type="ECO:0000256" key="4">
    <source>
        <dbReference type="ARBA" id="ARBA00022777"/>
    </source>
</evidence>
<dbReference type="EMBL" id="HBIP01005147">
    <property type="protein sequence ID" value="CAE0487500.1"/>
    <property type="molecule type" value="Transcribed_RNA"/>
</dbReference>
<feature type="compositionally biased region" description="Low complexity" evidence="8">
    <location>
        <begin position="215"/>
        <end position="227"/>
    </location>
</feature>
<dbReference type="GO" id="GO:0005634">
    <property type="term" value="C:nucleus"/>
    <property type="evidence" value="ECO:0007669"/>
    <property type="project" value="TreeGrafter"/>
</dbReference>
<feature type="compositionally biased region" description="Low complexity" evidence="8">
    <location>
        <begin position="599"/>
        <end position="617"/>
    </location>
</feature>
<evidence type="ECO:0000256" key="5">
    <source>
        <dbReference type="ARBA" id="ARBA00022840"/>
    </source>
</evidence>
<evidence type="ECO:0000256" key="1">
    <source>
        <dbReference type="ARBA" id="ARBA00022527"/>
    </source>
</evidence>
<feature type="compositionally biased region" description="Low complexity" evidence="8">
    <location>
        <begin position="268"/>
        <end position="277"/>
    </location>
</feature>
<keyword evidence="1" id="KW-0723">Serine/threonine-protein kinase</keyword>
<feature type="compositionally biased region" description="Low complexity" evidence="8">
    <location>
        <begin position="250"/>
        <end position="259"/>
    </location>
</feature>
<dbReference type="GO" id="GO:0005524">
    <property type="term" value="F:ATP binding"/>
    <property type="evidence" value="ECO:0007669"/>
    <property type="project" value="UniProtKB-UniRule"/>
</dbReference>